<evidence type="ECO:0000256" key="8">
    <source>
        <dbReference type="SAM" id="SignalP"/>
    </source>
</evidence>
<evidence type="ECO:0000256" key="3">
    <source>
        <dbReference type="ARBA" id="ARBA00022692"/>
    </source>
</evidence>
<dbReference type="GO" id="GO:0071578">
    <property type="term" value="P:zinc ion import across plasma membrane"/>
    <property type="evidence" value="ECO:0007669"/>
    <property type="project" value="TreeGrafter"/>
</dbReference>
<evidence type="ECO:0000256" key="2">
    <source>
        <dbReference type="ARBA" id="ARBA00006939"/>
    </source>
</evidence>
<keyword evidence="8" id="KW-0732">Signal</keyword>
<comment type="similarity">
    <text evidence="2">Belongs to the ZIP transporter (TC 2.A.5) family.</text>
</comment>
<dbReference type="PANTHER" id="PTHR12191">
    <property type="entry name" value="SOLUTE CARRIER FAMILY 39"/>
    <property type="match status" value="1"/>
</dbReference>
<evidence type="ECO:0000256" key="4">
    <source>
        <dbReference type="ARBA" id="ARBA00022989"/>
    </source>
</evidence>
<evidence type="ECO:0000256" key="7">
    <source>
        <dbReference type="SAM" id="Phobius"/>
    </source>
</evidence>
<dbReference type="PANTHER" id="PTHR12191:SF37">
    <property type="entry name" value="ZINC TRANSPORTER FOI"/>
    <property type="match status" value="1"/>
</dbReference>
<dbReference type="InterPro" id="IPR003689">
    <property type="entry name" value="ZIP"/>
</dbReference>
<dbReference type="OrthoDB" id="6096490at2759"/>
<feature type="transmembrane region" description="Helical" evidence="7">
    <location>
        <begin position="209"/>
        <end position="230"/>
    </location>
</feature>
<feature type="region of interest" description="Disordered" evidence="6">
    <location>
        <begin position="483"/>
        <end position="502"/>
    </location>
</feature>
<dbReference type="GO" id="GO:0140410">
    <property type="term" value="F:monoatomic cation:bicarbonate symporter activity"/>
    <property type="evidence" value="ECO:0007669"/>
    <property type="project" value="TreeGrafter"/>
</dbReference>
<comment type="subcellular location">
    <subcellularLocation>
        <location evidence="1">Membrane</location>
        <topology evidence="1">Multi-pass membrane protein</topology>
    </subcellularLocation>
</comment>
<dbReference type="AlphaFoldDB" id="A0A812RT60"/>
<evidence type="ECO:0000313" key="9">
    <source>
        <dbReference type="EMBL" id="CAE7450756.1"/>
    </source>
</evidence>
<reference evidence="9" key="1">
    <citation type="submission" date="2021-02" db="EMBL/GenBank/DDBJ databases">
        <authorList>
            <person name="Dougan E. K."/>
            <person name="Rhodes N."/>
            <person name="Thang M."/>
            <person name="Chan C."/>
        </authorList>
    </citation>
    <scope>NUCLEOTIDE SEQUENCE</scope>
</reference>
<sequence>MSRLPCFFWAIWVLAIGCRACPWAEPWEWSGVFRHEGGFLRWSAEKVNGAYPEASMRLIIRTAASDTQEGLEAQHEFVDHNWEAPMKEVHPGDVLRPDNSYVLNFDQESPSSLFQIQVEPGTHVAFFAEHLPSEFEKNLHFLTTEGGEEVHPTVEVSSAPCEASEAFEAPRSHLWEVVVAAMISILPTLMGIFMLCVACKDVSSGWCHAILHFVNAGASGVMFAAAAFLLMPEASHLLGEGLSEVEASVVWGSCLLGGWLAGAFIHHAGELVNLVYEEKSDNPKGPKQLKEDVNAAPSVPELCMHSDTTSVASVRRVPSWVISLPVLLGDALHNLADGFVIGTAFKSCNKGFAWKIVGVTMAHEIPQELADFFLLVNKAGLSWSWATLLNFLSGLSTLLGAVVAFYLDVGSEMEGSVLAVGAGIFIYVAATELGPSVSRLRSEHSQWPVLGSVATLLAFILGAVFIGLVLLDHQHCVAPAVEGGHASGHAEEHHHHHGHMHR</sequence>
<evidence type="ECO:0000256" key="5">
    <source>
        <dbReference type="ARBA" id="ARBA00023136"/>
    </source>
</evidence>
<keyword evidence="5 7" id="KW-0472">Membrane</keyword>
<keyword evidence="3 7" id="KW-0812">Transmembrane</keyword>
<feature type="transmembrane region" description="Helical" evidence="7">
    <location>
        <begin position="413"/>
        <end position="435"/>
    </location>
</feature>
<dbReference type="GO" id="GO:0005385">
    <property type="term" value="F:zinc ion transmembrane transporter activity"/>
    <property type="evidence" value="ECO:0007669"/>
    <property type="project" value="TreeGrafter"/>
</dbReference>
<name>A0A812RT60_9DINO</name>
<dbReference type="PROSITE" id="PS51257">
    <property type="entry name" value="PROKAR_LIPOPROTEIN"/>
    <property type="match status" value="1"/>
</dbReference>
<feature type="signal peptide" evidence="8">
    <location>
        <begin position="1"/>
        <end position="20"/>
    </location>
</feature>
<evidence type="ECO:0000256" key="1">
    <source>
        <dbReference type="ARBA" id="ARBA00004141"/>
    </source>
</evidence>
<dbReference type="InterPro" id="IPR050799">
    <property type="entry name" value="ZIP_Transporter"/>
</dbReference>
<dbReference type="Pfam" id="PF02535">
    <property type="entry name" value="Zip"/>
    <property type="match status" value="1"/>
</dbReference>
<keyword evidence="4 7" id="KW-1133">Transmembrane helix</keyword>
<feature type="transmembrane region" description="Helical" evidence="7">
    <location>
        <begin position="250"/>
        <end position="269"/>
    </location>
</feature>
<dbReference type="EMBL" id="CAJNDS010002365">
    <property type="protein sequence ID" value="CAE7450756.1"/>
    <property type="molecule type" value="Genomic_DNA"/>
</dbReference>
<dbReference type="Proteomes" id="UP000604046">
    <property type="component" value="Unassembled WGS sequence"/>
</dbReference>
<evidence type="ECO:0000256" key="6">
    <source>
        <dbReference type="SAM" id="MobiDB-lite"/>
    </source>
</evidence>
<organism evidence="9 10">
    <name type="scientific">Symbiodinium natans</name>
    <dbReference type="NCBI Taxonomy" id="878477"/>
    <lineage>
        <taxon>Eukaryota</taxon>
        <taxon>Sar</taxon>
        <taxon>Alveolata</taxon>
        <taxon>Dinophyceae</taxon>
        <taxon>Suessiales</taxon>
        <taxon>Symbiodiniaceae</taxon>
        <taxon>Symbiodinium</taxon>
    </lineage>
</organism>
<feature type="transmembrane region" description="Helical" evidence="7">
    <location>
        <begin position="174"/>
        <end position="197"/>
    </location>
</feature>
<dbReference type="GO" id="GO:0030003">
    <property type="term" value="P:intracellular monoatomic cation homeostasis"/>
    <property type="evidence" value="ECO:0007669"/>
    <property type="project" value="TreeGrafter"/>
</dbReference>
<feature type="transmembrane region" description="Helical" evidence="7">
    <location>
        <begin position="388"/>
        <end position="407"/>
    </location>
</feature>
<feature type="transmembrane region" description="Helical" evidence="7">
    <location>
        <begin position="447"/>
        <end position="471"/>
    </location>
</feature>
<evidence type="ECO:0000313" key="10">
    <source>
        <dbReference type="Proteomes" id="UP000604046"/>
    </source>
</evidence>
<proteinExistence type="inferred from homology"/>
<protein>
    <submittedName>
        <fullName evidence="9">SLC39A4 protein</fullName>
    </submittedName>
</protein>
<comment type="caution">
    <text evidence="9">The sequence shown here is derived from an EMBL/GenBank/DDBJ whole genome shotgun (WGS) entry which is preliminary data.</text>
</comment>
<keyword evidence="10" id="KW-1185">Reference proteome</keyword>
<accession>A0A812RT60</accession>
<dbReference type="GO" id="GO:0005886">
    <property type="term" value="C:plasma membrane"/>
    <property type="evidence" value="ECO:0007669"/>
    <property type="project" value="TreeGrafter"/>
</dbReference>
<feature type="chain" id="PRO_5032977423" evidence="8">
    <location>
        <begin position="21"/>
        <end position="502"/>
    </location>
</feature>
<gene>
    <name evidence="9" type="primary">SLC39A4</name>
    <name evidence="9" type="ORF">SNAT2548_LOCUS24661</name>
</gene>